<dbReference type="GO" id="GO:0008664">
    <property type="term" value="F:RNA 2',3'-cyclic 3'-phosphodiesterase activity"/>
    <property type="evidence" value="ECO:0007669"/>
    <property type="project" value="UniProtKB-EC"/>
</dbReference>
<keyword evidence="1 2" id="KW-0378">Hydrolase</keyword>
<dbReference type="EC" id="3.1.4.58" evidence="2"/>
<sequence>MREEWRLFAALSLPDEVRERVAAAIAQLQARGYRAKWVDPDASHLTIKFFGSVPVSAVPELIAALRASVRGSVPFELRVDGAGAFPHLERPRVLWLGINGAVHELLRLVEQVERTAGHFAEATETRPYHPHITLARVRPEDLPTLRGLPRELERLAKLPPVPFSVEQLTLYRSELFRSGPRYTVVEEFTLG</sequence>
<dbReference type="PANTHER" id="PTHR35561:SF1">
    <property type="entry name" value="RNA 2',3'-CYCLIC PHOSPHODIESTERASE"/>
    <property type="match status" value="1"/>
</dbReference>
<feature type="short sequence motif" description="HXTX 2" evidence="2">
    <location>
        <begin position="131"/>
        <end position="134"/>
    </location>
</feature>
<feature type="active site" description="Proton donor" evidence="2">
    <location>
        <position position="44"/>
    </location>
</feature>
<comment type="function">
    <text evidence="2">Hydrolyzes RNA 2',3'-cyclic phosphodiester to an RNA 2'-phosphomonoester.</text>
</comment>
<comment type="catalytic activity">
    <reaction evidence="2">
        <text>a 3'-end 2',3'-cyclophospho-ribonucleotide-RNA + H2O = a 3'-end 2'-phospho-ribonucleotide-RNA + H(+)</text>
        <dbReference type="Rhea" id="RHEA:11828"/>
        <dbReference type="Rhea" id="RHEA-COMP:10464"/>
        <dbReference type="Rhea" id="RHEA-COMP:17353"/>
        <dbReference type="ChEBI" id="CHEBI:15377"/>
        <dbReference type="ChEBI" id="CHEBI:15378"/>
        <dbReference type="ChEBI" id="CHEBI:83064"/>
        <dbReference type="ChEBI" id="CHEBI:173113"/>
        <dbReference type="EC" id="3.1.4.58"/>
    </reaction>
</comment>
<gene>
    <name evidence="3" type="primary">thpR</name>
    <name evidence="3" type="ORF">ENP47_08320</name>
</gene>
<dbReference type="Pfam" id="PF13563">
    <property type="entry name" value="2_5_RNA_ligase2"/>
    <property type="match status" value="1"/>
</dbReference>
<accession>A0A7C2BFD6</accession>
<dbReference type="AlphaFoldDB" id="A0A7C2BFD6"/>
<dbReference type="PANTHER" id="PTHR35561">
    <property type="entry name" value="RNA 2',3'-CYCLIC PHOSPHODIESTERASE"/>
    <property type="match status" value="1"/>
</dbReference>
<dbReference type="Gene3D" id="3.90.1140.10">
    <property type="entry name" value="Cyclic phosphodiesterase"/>
    <property type="match status" value="1"/>
</dbReference>
<organism evidence="3">
    <name type="scientific">Thermomicrobium roseum</name>
    <dbReference type="NCBI Taxonomy" id="500"/>
    <lineage>
        <taxon>Bacteria</taxon>
        <taxon>Pseudomonadati</taxon>
        <taxon>Thermomicrobiota</taxon>
        <taxon>Thermomicrobia</taxon>
        <taxon>Thermomicrobiales</taxon>
        <taxon>Thermomicrobiaceae</taxon>
        <taxon>Thermomicrobium</taxon>
    </lineage>
</organism>
<dbReference type="HAMAP" id="MF_01940">
    <property type="entry name" value="RNA_CPDase"/>
    <property type="match status" value="1"/>
</dbReference>
<proteinExistence type="inferred from homology"/>
<dbReference type="NCBIfam" id="TIGR02258">
    <property type="entry name" value="2_5_ligase"/>
    <property type="match status" value="1"/>
</dbReference>
<feature type="active site" description="Proton acceptor" evidence="2">
    <location>
        <position position="131"/>
    </location>
</feature>
<dbReference type="GO" id="GO:0004113">
    <property type="term" value="F:2',3'-cyclic-nucleotide 3'-phosphodiesterase activity"/>
    <property type="evidence" value="ECO:0007669"/>
    <property type="project" value="InterPro"/>
</dbReference>
<dbReference type="EMBL" id="DSJL01000011">
    <property type="protein sequence ID" value="HEF65585.1"/>
    <property type="molecule type" value="Genomic_DNA"/>
</dbReference>
<name>A0A7C2BFD6_THERO</name>
<evidence type="ECO:0000256" key="1">
    <source>
        <dbReference type="ARBA" id="ARBA00022801"/>
    </source>
</evidence>
<protein>
    <recommendedName>
        <fullName evidence="2">RNA 2',3'-cyclic phosphodiesterase</fullName>
        <shortName evidence="2">RNA 2',3'-CPDase</shortName>
        <ecNumber evidence="2">3.1.4.58</ecNumber>
    </recommendedName>
</protein>
<comment type="similarity">
    <text evidence="2">Belongs to the 2H phosphoesterase superfamily. ThpR family.</text>
</comment>
<dbReference type="InterPro" id="IPR009097">
    <property type="entry name" value="Cyclic_Pdiesterase"/>
</dbReference>
<feature type="short sequence motif" description="HXTX 1" evidence="2">
    <location>
        <begin position="44"/>
        <end position="47"/>
    </location>
</feature>
<evidence type="ECO:0000256" key="2">
    <source>
        <dbReference type="HAMAP-Rule" id="MF_01940"/>
    </source>
</evidence>
<dbReference type="InterPro" id="IPR004175">
    <property type="entry name" value="RNA_CPDase"/>
</dbReference>
<evidence type="ECO:0000313" key="3">
    <source>
        <dbReference type="EMBL" id="HEF65585.1"/>
    </source>
</evidence>
<dbReference type="SUPFAM" id="SSF55144">
    <property type="entry name" value="LigT-like"/>
    <property type="match status" value="1"/>
</dbReference>
<reference evidence="3" key="1">
    <citation type="journal article" date="2020" name="mSystems">
        <title>Genome- and Community-Level Interaction Insights into Carbon Utilization and Element Cycling Functions of Hydrothermarchaeota in Hydrothermal Sediment.</title>
        <authorList>
            <person name="Zhou Z."/>
            <person name="Liu Y."/>
            <person name="Xu W."/>
            <person name="Pan J."/>
            <person name="Luo Z.H."/>
            <person name="Li M."/>
        </authorList>
    </citation>
    <scope>NUCLEOTIDE SEQUENCE [LARGE SCALE GENOMIC DNA]</scope>
    <source>
        <strain evidence="3">SpSt-222</strain>
    </source>
</reference>
<comment type="caution">
    <text evidence="3">The sequence shown here is derived from an EMBL/GenBank/DDBJ whole genome shotgun (WGS) entry which is preliminary data.</text>
</comment>